<name>A0A9P4NKX1_9PEZI</name>
<dbReference type="AlphaFoldDB" id="A0A9P4NKX1"/>
<comment type="similarity">
    <text evidence="1">Belongs to the CRP1/MDG1 family.</text>
</comment>
<keyword evidence="4" id="KW-1185">Reference proteome</keyword>
<feature type="non-terminal residue" evidence="3">
    <location>
        <position position="77"/>
    </location>
</feature>
<dbReference type="GO" id="GO:0031588">
    <property type="term" value="C:nucleotide-activated protein kinase complex"/>
    <property type="evidence" value="ECO:0007669"/>
    <property type="project" value="TreeGrafter"/>
</dbReference>
<proteinExistence type="inferred from homology"/>
<evidence type="ECO:0000313" key="3">
    <source>
        <dbReference type="EMBL" id="KAF2426313.1"/>
    </source>
</evidence>
<protein>
    <submittedName>
        <fullName evidence="3">Carbohydrate-binding module family 48 protein</fullName>
    </submittedName>
</protein>
<dbReference type="Gene3D" id="2.60.40.10">
    <property type="entry name" value="Immunoglobulins"/>
    <property type="match status" value="1"/>
</dbReference>
<reference evidence="3" key="1">
    <citation type="journal article" date="2020" name="Stud. Mycol.">
        <title>101 Dothideomycetes genomes: a test case for predicting lifestyles and emergence of pathogens.</title>
        <authorList>
            <person name="Haridas S."/>
            <person name="Albert R."/>
            <person name="Binder M."/>
            <person name="Bloem J."/>
            <person name="Labutti K."/>
            <person name="Salamov A."/>
            <person name="Andreopoulos B."/>
            <person name="Baker S."/>
            <person name="Barry K."/>
            <person name="Bills G."/>
            <person name="Bluhm B."/>
            <person name="Cannon C."/>
            <person name="Castanera R."/>
            <person name="Culley D."/>
            <person name="Daum C."/>
            <person name="Ezra D."/>
            <person name="Gonzalez J."/>
            <person name="Henrissat B."/>
            <person name="Kuo A."/>
            <person name="Liang C."/>
            <person name="Lipzen A."/>
            <person name="Lutzoni F."/>
            <person name="Magnuson J."/>
            <person name="Mondo S."/>
            <person name="Nolan M."/>
            <person name="Ohm R."/>
            <person name="Pangilinan J."/>
            <person name="Park H.-J."/>
            <person name="Ramirez L."/>
            <person name="Alfaro M."/>
            <person name="Sun H."/>
            <person name="Tritt A."/>
            <person name="Yoshinaga Y."/>
            <person name="Zwiers L.-H."/>
            <person name="Turgeon B."/>
            <person name="Goodwin S."/>
            <person name="Spatafora J."/>
            <person name="Crous P."/>
            <person name="Grigoriev I."/>
        </authorList>
    </citation>
    <scope>NUCLEOTIDE SEQUENCE</scope>
    <source>
        <strain evidence="3">CBS 130266</strain>
    </source>
</reference>
<feature type="domain" description="AMP-activated protein kinase glycogen-binding" evidence="2">
    <location>
        <begin position="1"/>
        <end position="75"/>
    </location>
</feature>
<gene>
    <name evidence="3" type="ORF">EJ08DRAFT_563296</name>
</gene>
<feature type="non-terminal residue" evidence="3">
    <location>
        <position position="1"/>
    </location>
</feature>
<dbReference type="PANTHER" id="PTHR10343:SF81">
    <property type="entry name" value="CRUCIFORM DNA-RECOGNIZING PROTEIN 1-RELATED"/>
    <property type="match status" value="1"/>
</dbReference>
<dbReference type="PANTHER" id="PTHR10343">
    <property type="entry name" value="5'-AMP-ACTIVATED PROTEIN KINASE , BETA SUBUNIT"/>
    <property type="match status" value="1"/>
</dbReference>
<dbReference type="InterPro" id="IPR050827">
    <property type="entry name" value="CRP1_MDG1_kinase"/>
</dbReference>
<evidence type="ECO:0000256" key="1">
    <source>
        <dbReference type="ARBA" id="ARBA00038216"/>
    </source>
</evidence>
<accession>A0A9P4NKX1</accession>
<dbReference type="GO" id="GO:0019901">
    <property type="term" value="F:protein kinase binding"/>
    <property type="evidence" value="ECO:0007669"/>
    <property type="project" value="TreeGrafter"/>
</dbReference>
<dbReference type="SUPFAM" id="SSF81296">
    <property type="entry name" value="E set domains"/>
    <property type="match status" value="1"/>
</dbReference>
<sequence>FVWEHAGASEVYATGTFDDWSKTVKLEKVGEAFEKTVDLPTGEKIFYRYVVDGNWTDNIFQRTEADEHGNVNNVFDS</sequence>
<dbReference type="Proteomes" id="UP000800235">
    <property type="component" value="Unassembled WGS sequence"/>
</dbReference>
<dbReference type="EMBL" id="MU007065">
    <property type="protein sequence ID" value="KAF2426313.1"/>
    <property type="molecule type" value="Genomic_DNA"/>
</dbReference>
<comment type="caution">
    <text evidence="3">The sequence shown here is derived from an EMBL/GenBank/DDBJ whole genome shotgun (WGS) entry which is preliminary data.</text>
</comment>
<dbReference type="GO" id="GO:0007165">
    <property type="term" value="P:signal transduction"/>
    <property type="evidence" value="ECO:0007669"/>
    <property type="project" value="TreeGrafter"/>
</dbReference>
<evidence type="ECO:0000313" key="4">
    <source>
        <dbReference type="Proteomes" id="UP000800235"/>
    </source>
</evidence>
<dbReference type="CDD" id="cd02859">
    <property type="entry name" value="E_set_AMPKbeta_like_N"/>
    <property type="match status" value="1"/>
</dbReference>
<dbReference type="GO" id="GO:0005737">
    <property type="term" value="C:cytoplasm"/>
    <property type="evidence" value="ECO:0007669"/>
    <property type="project" value="TreeGrafter"/>
</dbReference>
<evidence type="ECO:0000259" key="2">
    <source>
        <dbReference type="Pfam" id="PF16561"/>
    </source>
</evidence>
<dbReference type="InterPro" id="IPR013783">
    <property type="entry name" value="Ig-like_fold"/>
</dbReference>
<organism evidence="3 4">
    <name type="scientific">Tothia fuscella</name>
    <dbReference type="NCBI Taxonomy" id="1048955"/>
    <lineage>
        <taxon>Eukaryota</taxon>
        <taxon>Fungi</taxon>
        <taxon>Dikarya</taxon>
        <taxon>Ascomycota</taxon>
        <taxon>Pezizomycotina</taxon>
        <taxon>Dothideomycetes</taxon>
        <taxon>Pleosporomycetidae</taxon>
        <taxon>Venturiales</taxon>
        <taxon>Cylindrosympodiaceae</taxon>
        <taxon>Tothia</taxon>
    </lineage>
</organism>
<dbReference type="InterPro" id="IPR014756">
    <property type="entry name" value="Ig_E-set"/>
</dbReference>
<dbReference type="OrthoDB" id="5873279at2759"/>
<dbReference type="Pfam" id="PF16561">
    <property type="entry name" value="AMPK1_CBM"/>
    <property type="match status" value="1"/>
</dbReference>
<dbReference type="InterPro" id="IPR032640">
    <property type="entry name" value="AMPK1_CBM"/>
</dbReference>
<dbReference type="GO" id="GO:0005634">
    <property type="term" value="C:nucleus"/>
    <property type="evidence" value="ECO:0007669"/>
    <property type="project" value="TreeGrafter"/>
</dbReference>